<keyword evidence="11" id="KW-1185">Reference proteome</keyword>
<keyword evidence="6" id="KW-0067">ATP-binding</keyword>
<evidence type="ECO:0000256" key="2">
    <source>
        <dbReference type="ARBA" id="ARBA00022527"/>
    </source>
</evidence>
<evidence type="ECO:0000256" key="6">
    <source>
        <dbReference type="ARBA" id="ARBA00022840"/>
    </source>
</evidence>
<dbReference type="GO" id="GO:0005524">
    <property type="term" value="F:ATP binding"/>
    <property type="evidence" value="ECO:0007669"/>
    <property type="project" value="UniProtKB-KW"/>
</dbReference>
<dbReference type="RefSeq" id="WP_120629350.1">
    <property type="nucleotide sequence ID" value="NZ_RAWG01000320.1"/>
</dbReference>
<keyword evidence="5" id="KW-0418">Kinase</keyword>
<reference evidence="11" key="1">
    <citation type="submission" date="2018-09" db="EMBL/GenBank/DDBJ databases">
        <authorList>
            <person name="Livingstone P.G."/>
            <person name="Whitworth D.E."/>
        </authorList>
    </citation>
    <scope>NUCLEOTIDE SEQUENCE [LARGE SCALE GENOMIC DNA]</scope>
    <source>
        <strain evidence="11">CA040B</strain>
    </source>
</reference>
<dbReference type="SUPFAM" id="SSF56112">
    <property type="entry name" value="Protein kinase-like (PK-like)"/>
    <property type="match status" value="1"/>
</dbReference>
<dbReference type="PROSITE" id="PS50011">
    <property type="entry name" value="PROTEIN_KINASE_DOM"/>
    <property type="match status" value="1"/>
</dbReference>
<keyword evidence="3" id="KW-0808">Transferase</keyword>
<dbReference type="Pfam" id="PF00069">
    <property type="entry name" value="Pkinase"/>
    <property type="match status" value="1"/>
</dbReference>
<evidence type="ECO:0000256" key="4">
    <source>
        <dbReference type="ARBA" id="ARBA00022741"/>
    </source>
</evidence>
<evidence type="ECO:0000313" key="10">
    <source>
        <dbReference type="EMBL" id="RKH35587.1"/>
    </source>
</evidence>
<dbReference type="SMART" id="SM00220">
    <property type="entry name" value="S_TKc"/>
    <property type="match status" value="1"/>
</dbReference>
<dbReference type="EC" id="2.7.11.1" evidence="1"/>
<sequence>MSVLPFSPRLPAFAPIHPLGRGPLGEWVSLVWPLEQGEQGERPLVVKTFLLAPGLAPETRLPLEEALTRAVPLRHPGIARLHGFQVDVRDTLTVVSDYVPGCSLATARRRVAGRGTRLSEAFVCHVGAEVAGALHAAHVTKVVHGDVRPNRIRLGPRGEVTLTDFGLRPACRLLRRFTSPARPDVVAPLPVPEDVVAEPRVEAREDLRALGLLLLELITGRPGNQASAQAPASAELEDALRELSPAPREVLRRLLLDAPGEGETGARLQADLRACLDAGAQGRTGSEWVRELAALPGTGPLSPVDRYVGAASVMTASVSVRERVLRS</sequence>
<dbReference type="Proteomes" id="UP000273405">
    <property type="component" value="Unassembled WGS sequence"/>
</dbReference>
<comment type="catalytic activity">
    <reaction evidence="7">
        <text>L-threonyl-[protein] + ATP = O-phospho-L-threonyl-[protein] + ADP + H(+)</text>
        <dbReference type="Rhea" id="RHEA:46608"/>
        <dbReference type="Rhea" id="RHEA-COMP:11060"/>
        <dbReference type="Rhea" id="RHEA-COMP:11605"/>
        <dbReference type="ChEBI" id="CHEBI:15378"/>
        <dbReference type="ChEBI" id="CHEBI:30013"/>
        <dbReference type="ChEBI" id="CHEBI:30616"/>
        <dbReference type="ChEBI" id="CHEBI:61977"/>
        <dbReference type="ChEBI" id="CHEBI:456216"/>
        <dbReference type="EC" id="2.7.11.1"/>
    </reaction>
</comment>
<protein>
    <recommendedName>
        <fullName evidence="1">non-specific serine/threonine protein kinase</fullName>
        <ecNumber evidence="1">2.7.11.1</ecNumber>
    </recommendedName>
</protein>
<dbReference type="EMBL" id="RAWG01000320">
    <property type="protein sequence ID" value="RKH35587.1"/>
    <property type="molecule type" value="Genomic_DNA"/>
</dbReference>
<gene>
    <name evidence="10" type="ORF">D7X12_33875</name>
</gene>
<evidence type="ECO:0000256" key="3">
    <source>
        <dbReference type="ARBA" id="ARBA00022679"/>
    </source>
</evidence>
<dbReference type="AlphaFoldDB" id="A0A3A8MTI4"/>
<name>A0A3A8MTI4_9BACT</name>
<comment type="catalytic activity">
    <reaction evidence="8">
        <text>L-seryl-[protein] + ATP = O-phospho-L-seryl-[protein] + ADP + H(+)</text>
        <dbReference type="Rhea" id="RHEA:17989"/>
        <dbReference type="Rhea" id="RHEA-COMP:9863"/>
        <dbReference type="Rhea" id="RHEA-COMP:11604"/>
        <dbReference type="ChEBI" id="CHEBI:15378"/>
        <dbReference type="ChEBI" id="CHEBI:29999"/>
        <dbReference type="ChEBI" id="CHEBI:30616"/>
        <dbReference type="ChEBI" id="CHEBI:83421"/>
        <dbReference type="ChEBI" id="CHEBI:456216"/>
        <dbReference type="EC" id="2.7.11.1"/>
    </reaction>
</comment>
<accession>A0A3A8MTI4</accession>
<feature type="domain" description="Protein kinase" evidence="9">
    <location>
        <begin position="13"/>
        <end position="276"/>
    </location>
</feature>
<dbReference type="PANTHER" id="PTHR43671:SF98">
    <property type="entry name" value="SERINE_THREONINE-PROTEIN KINASE NEK11"/>
    <property type="match status" value="1"/>
</dbReference>
<evidence type="ECO:0000256" key="7">
    <source>
        <dbReference type="ARBA" id="ARBA00047899"/>
    </source>
</evidence>
<dbReference type="PANTHER" id="PTHR43671">
    <property type="entry name" value="SERINE/THREONINE-PROTEIN KINASE NEK"/>
    <property type="match status" value="1"/>
</dbReference>
<dbReference type="GO" id="GO:0004674">
    <property type="term" value="F:protein serine/threonine kinase activity"/>
    <property type="evidence" value="ECO:0007669"/>
    <property type="project" value="UniProtKB-KW"/>
</dbReference>
<organism evidence="10 11">
    <name type="scientific">Corallococcus sicarius</name>
    <dbReference type="NCBI Taxonomy" id="2316726"/>
    <lineage>
        <taxon>Bacteria</taxon>
        <taxon>Pseudomonadati</taxon>
        <taxon>Myxococcota</taxon>
        <taxon>Myxococcia</taxon>
        <taxon>Myxococcales</taxon>
        <taxon>Cystobacterineae</taxon>
        <taxon>Myxococcaceae</taxon>
        <taxon>Corallococcus</taxon>
    </lineage>
</organism>
<proteinExistence type="predicted"/>
<evidence type="ECO:0000256" key="5">
    <source>
        <dbReference type="ARBA" id="ARBA00022777"/>
    </source>
</evidence>
<comment type="caution">
    <text evidence="10">The sequence shown here is derived from an EMBL/GenBank/DDBJ whole genome shotgun (WGS) entry which is preliminary data.</text>
</comment>
<dbReference type="InterPro" id="IPR050660">
    <property type="entry name" value="NEK_Ser/Thr_kinase"/>
</dbReference>
<evidence type="ECO:0000256" key="1">
    <source>
        <dbReference type="ARBA" id="ARBA00012513"/>
    </source>
</evidence>
<dbReference type="Gene3D" id="1.10.510.10">
    <property type="entry name" value="Transferase(Phosphotransferase) domain 1"/>
    <property type="match status" value="1"/>
</dbReference>
<evidence type="ECO:0000259" key="9">
    <source>
        <dbReference type="PROSITE" id="PS50011"/>
    </source>
</evidence>
<evidence type="ECO:0000256" key="8">
    <source>
        <dbReference type="ARBA" id="ARBA00048679"/>
    </source>
</evidence>
<evidence type="ECO:0000313" key="11">
    <source>
        <dbReference type="Proteomes" id="UP000273405"/>
    </source>
</evidence>
<dbReference type="InterPro" id="IPR011009">
    <property type="entry name" value="Kinase-like_dom_sf"/>
</dbReference>
<dbReference type="Gene3D" id="3.30.200.20">
    <property type="entry name" value="Phosphorylase Kinase, domain 1"/>
    <property type="match status" value="1"/>
</dbReference>
<dbReference type="InterPro" id="IPR000719">
    <property type="entry name" value="Prot_kinase_dom"/>
</dbReference>
<keyword evidence="2" id="KW-0723">Serine/threonine-protein kinase</keyword>
<dbReference type="OrthoDB" id="5500977at2"/>
<keyword evidence="4" id="KW-0547">Nucleotide-binding</keyword>